<protein>
    <recommendedName>
        <fullName evidence="6">Tetratricopeptide repeat protein</fullName>
    </recommendedName>
</protein>
<feature type="repeat" description="TPR" evidence="1">
    <location>
        <begin position="221"/>
        <end position="254"/>
    </location>
</feature>
<evidence type="ECO:0000256" key="2">
    <source>
        <dbReference type="SAM" id="Coils"/>
    </source>
</evidence>
<dbReference type="Proteomes" id="UP001319045">
    <property type="component" value="Chromosome"/>
</dbReference>
<proteinExistence type="predicted"/>
<keyword evidence="3" id="KW-0812">Transmembrane</keyword>
<keyword evidence="2" id="KW-0175">Coiled coil</keyword>
<dbReference type="Pfam" id="PF13181">
    <property type="entry name" value="TPR_8"/>
    <property type="match status" value="1"/>
</dbReference>
<keyword evidence="3" id="KW-1133">Transmembrane helix</keyword>
<dbReference type="Gene3D" id="1.25.40.10">
    <property type="entry name" value="Tetratricopeptide repeat domain"/>
    <property type="match status" value="1"/>
</dbReference>
<evidence type="ECO:0000256" key="1">
    <source>
        <dbReference type="PROSITE-ProRule" id="PRU00339"/>
    </source>
</evidence>
<dbReference type="SUPFAM" id="SSF48452">
    <property type="entry name" value="TPR-like"/>
    <property type="match status" value="1"/>
</dbReference>
<name>A0ABM7NXF7_9BACT</name>
<keyword evidence="1" id="KW-0802">TPR repeat</keyword>
<dbReference type="SMART" id="SM00028">
    <property type="entry name" value="TPR"/>
    <property type="match status" value="2"/>
</dbReference>
<keyword evidence="5" id="KW-1185">Reference proteome</keyword>
<evidence type="ECO:0008006" key="6">
    <source>
        <dbReference type="Google" id="ProtNLM"/>
    </source>
</evidence>
<evidence type="ECO:0000313" key="4">
    <source>
        <dbReference type="EMBL" id="BCS85202.1"/>
    </source>
</evidence>
<dbReference type="PROSITE" id="PS51257">
    <property type="entry name" value="PROKAR_LIPOPROTEIN"/>
    <property type="match status" value="1"/>
</dbReference>
<dbReference type="InterPro" id="IPR011990">
    <property type="entry name" value="TPR-like_helical_dom_sf"/>
</dbReference>
<evidence type="ECO:0000256" key="3">
    <source>
        <dbReference type="SAM" id="Phobius"/>
    </source>
</evidence>
<sequence length="528" mass="61371">MKINIKALTTIYVIMMFTSCHDNINHKLEMADGCLDRNSVDSAYNILKHINPDNLNGDENIAFYTLLNTKTKYIKYIPVKNDSIDYAIFYYKQNGPEGRLAEAYNYKAMTLYYDRGKKKEAIEYLKKAEEIALKTADAKLIQKIYDNIFTVNFWCNHFNLALNYGLKALSYAHKIKDTASIAHDLRYISDTYSELKMSNKAIAYNLKAIRYLNYYDKLSQAKLFSNIGEYYFYKGNTKKANEFLEKAFKNSSNVYTYSVVADMYIEKGKLIKAKEVMEKAPLPTNDFELLKKLSTLYDLNRKSKNYVKALNIADSIIELNKKIDNAKESDNLNDIQAKYNREMMAQIFKSQIIYLIGAVLLLSLFVILLIFRQKYRNSKIKHGIIENRLLINEYKKKISEMENSKDKSISKISNLEQKINVLESNESKALYNGKRCYESVLDNNTIVKWSAQDLQDFVDYYKYKDLSFVSSLDDEYKNLSPKQYLYLIMVNAMNKDDATAEKIMGISNVTIRSIKSRIKAKKVYHPSV</sequence>
<reference evidence="4 5" key="1">
    <citation type="journal article" date="2022" name="Int. J. Syst. Evol. Microbiol.">
        <title>Prevotella herbatica sp. nov., a plant polysaccharide-decomposing anaerobic bacterium isolated from a methanogenic reactor.</title>
        <authorList>
            <person name="Uek A."/>
            <person name="Tonouchi A."/>
            <person name="Kaku N."/>
            <person name="Ueki K."/>
        </authorList>
    </citation>
    <scope>NUCLEOTIDE SEQUENCE [LARGE SCALE GENOMIC DNA]</scope>
    <source>
        <strain evidence="4 5">WR041</strain>
    </source>
</reference>
<dbReference type="InterPro" id="IPR019734">
    <property type="entry name" value="TPR_rpt"/>
</dbReference>
<organism evidence="4 5">
    <name type="scientific">Prevotella herbatica</name>
    <dbReference type="NCBI Taxonomy" id="2801997"/>
    <lineage>
        <taxon>Bacteria</taxon>
        <taxon>Pseudomonadati</taxon>
        <taxon>Bacteroidota</taxon>
        <taxon>Bacteroidia</taxon>
        <taxon>Bacteroidales</taxon>
        <taxon>Prevotellaceae</taxon>
        <taxon>Prevotella</taxon>
    </lineage>
</organism>
<keyword evidence="3" id="KW-0472">Membrane</keyword>
<evidence type="ECO:0000313" key="5">
    <source>
        <dbReference type="Proteomes" id="UP001319045"/>
    </source>
</evidence>
<accession>A0ABM7NXF7</accession>
<gene>
    <name evidence="4" type="ORF">prwr041_10950</name>
</gene>
<dbReference type="RefSeq" id="WP_207155361.1">
    <property type="nucleotide sequence ID" value="NZ_AP024484.1"/>
</dbReference>
<feature type="transmembrane region" description="Helical" evidence="3">
    <location>
        <begin position="352"/>
        <end position="371"/>
    </location>
</feature>
<feature type="coiled-coil region" evidence="2">
    <location>
        <begin position="391"/>
        <end position="425"/>
    </location>
</feature>
<dbReference type="EMBL" id="AP024484">
    <property type="protein sequence ID" value="BCS85202.1"/>
    <property type="molecule type" value="Genomic_DNA"/>
</dbReference>
<dbReference type="PROSITE" id="PS50005">
    <property type="entry name" value="TPR"/>
    <property type="match status" value="1"/>
</dbReference>